<feature type="region of interest" description="Disordered" evidence="1">
    <location>
        <begin position="172"/>
        <end position="193"/>
    </location>
</feature>
<dbReference type="EMBL" id="CAJNOM010000216">
    <property type="protein sequence ID" value="CAF1241769.1"/>
    <property type="molecule type" value="Genomic_DNA"/>
</dbReference>
<feature type="region of interest" description="Disordered" evidence="1">
    <location>
        <begin position="294"/>
        <end position="359"/>
    </location>
</feature>
<sequence>MDSTNEEHIIRELSKNSNKSFDYLHKAFEDMNECLSNDETFFNKEIEATMDYVKTIEIKFRERIQEFRSQLEKINEENIKTSKSNREQFEKETEKINSLFDSGILYEALKKCTEYEKQFVQRKTVINDIPKLHVNEQMIEQLFAPENQNQNRSVPSATNQRLIEQRTNVIPDMPSSIFDDDRQDNSQRTAKQRLRGEKVIESMTVNKEDEEMVNDKNDHEYDNSKFGIRSKPRENHQSATVPIRTITPTTPVINTTTTATRTTVPVRTTIPIAPVTNTTTTAARTTVPVRTITPTAPVTNTSTTVTPVDNMKNDTKFPSTNPTPQSMFRFSTRLGPSSSNTNTSVSHRNISTPPTIQNTNVISHNNQEQERLTPPTPPNSVRFLTEQPTTSDEDSPFKILKSIPVLEYYIEPNYHLLMTCNAEYIVLYKSQITRLDRWRLDAIQRGSHNSCELDWHDGLIISMGLIEKNTIYMFTEHEFFMYSITSGRKIDARMLPRGTDDGSNINSVPYNNSQRGIGAVYGDFMYHIYLNHHSQWTLSKTILDKLARTPSYNLTTIFPDVERFIHFCVNAKTINFLVQMNDSSYAVVFCSVKNCNSNEYRSTVVTLLHAQQPLTICSAFIRCQDKYIFYINDPSIDILHAIDIENYLYASQILAHAICYVESKEELMIVTNNSICSINVNEENSILKNFR</sequence>
<evidence type="ECO:0000256" key="1">
    <source>
        <dbReference type="SAM" id="MobiDB-lite"/>
    </source>
</evidence>
<comment type="caution">
    <text evidence="2">The sequence shown here is derived from an EMBL/GenBank/DDBJ whole genome shotgun (WGS) entry which is preliminary data.</text>
</comment>
<proteinExistence type="predicted"/>
<dbReference type="AlphaFoldDB" id="A0A814ZDW6"/>
<feature type="compositionally biased region" description="Low complexity" evidence="1">
    <location>
        <begin position="294"/>
        <end position="308"/>
    </location>
</feature>
<gene>
    <name evidence="2" type="ORF">QVE165_LOCUS28015</name>
</gene>
<protein>
    <submittedName>
        <fullName evidence="2">Uncharacterized protein</fullName>
    </submittedName>
</protein>
<evidence type="ECO:0000313" key="3">
    <source>
        <dbReference type="Proteomes" id="UP000663832"/>
    </source>
</evidence>
<accession>A0A814ZDW6</accession>
<organism evidence="2 3">
    <name type="scientific">Adineta steineri</name>
    <dbReference type="NCBI Taxonomy" id="433720"/>
    <lineage>
        <taxon>Eukaryota</taxon>
        <taxon>Metazoa</taxon>
        <taxon>Spiralia</taxon>
        <taxon>Gnathifera</taxon>
        <taxon>Rotifera</taxon>
        <taxon>Eurotatoria</taxon>
        <taxon>Bdelloidea</taxon>
        <taxon>Adinetida</taxon>
        <taxon>Adinetidae</taxon>
        <taxon>Adineta</taxon>
    </lineage>
</organism>
<dbReference type="OrthoDB" id="10040652at2759"/>
<keyword evidence="3" id="KW-1185">Reference proteome</keyword>
<feature type="region of interest" description="Disordered" evidence="1">
    <location>
        <begin position="217"/>
        <end position="238"/>
    </location>
</feature>
<feature type="compositionally biased region" description="Polar residues" evidence="1">
    <location>
        <begin position="316"/>
        <end position="359"/>
    </location>
</feature>
<reference evidence="2" key="1">
    <citation type="submission" date="2021-02" db="EMBL/GenBank/DDBJ databases">
        <authorList>
            <person name="Nowell W R."/>
        </authorList>
    </citation>
    <scope>NUCLEOTIDE SEQUENCE</scope>
</reference>
<evidence type="ECO:0000313" key="2">
    <source>
        <dbReference type="EMBL" id="CAF1241769.1"/>
    </source>
</evidence>
<name>A0A814ZDW6_9BILA</name>
<dbReference type="Proteomes" id="UP000663832">
    <property type="component" value="Unassembled WGS sequence"/>
</dbReference>